<proteinExistence type="predicted"/>
<dbReference type="AlphaFoldDB" id="A0AAV4XN73"/>
<reference evidence="1 2" key="1">
    <citation type="submission" date="2021-06" db="EMBL/GenBank/DDBJ databases">
        <title>Caerostris extrusa draft genome.</title>
        <authorList>
            <person name="Kono N."/>
            <person name="Arakawa K."/>
        </authorList>
    </citation>
    <scope>NUCLEOTIDE SEQUENCE [LARGE SCALE GENOMIC DNA]</scope>
</reference>
<evidence type="ECO:0000313" key="1">
    <source>
        <dbReference type="EMBL" id="GIY96552.1"/>
    </source>
</evidence>
<dbReference type="Proteomes" id="UP001054945">
    <property type="component" value="Unassembled WGS sequence"/>
</dbReference>
<comment type="caution">
    <text evidence="1">The sequence shown here is derived from an EMBL/GenBank/DDBJ whole genome shotgun (WGS) entry which is preliminary data.</text>
</comment>
<evidence type="ECO:0000313" key="2">
    <source>
        <dbReference type="Proteomes" id="UP001054945"/>
    </source>
</evidence>
<accession>A0AAV4XN73</accession>
<keyword evidence="2" id="KW-1185">Reference proteome</keyword>
<protein>
    <submittedName>
        <fullName evidence="1">Uncharacterized protein</fullName>
    </submittedName>
</protein>
<gene>
    <name evidence="1" type="ORF">CEXT_72511</name>
</gene>
<sequence length="122" mass="13711">MVRRIVIRHNHQGKSVKDTALHASQLSDLLLESIQNASFCQIEPAGGSPIINMLNVPQSGHIHGKFGFGCSYPNSSESSKFFFSASEFLQIGHLWLVLGLFNVLNLKKLKTFWVQYSHKKVK</sequence>
<dbReference type="EMBL" id="BPLR01000672">
    <property type="protein sequence ID" value="GIY96552.1"/>
    <property type="molecule type" value="Genomic_DNA"/>
</dbReference>
<organism evidence="1 2">
    <name type="scientific">Caerostris extrusa</name>
    <name type="common">Bark spider</name>
    <name type="synonym">Caerostris bankana</name>
    <dbReference type="NCBI Taxonomy" id="172846"/>
    <lineage>
        <taxon>Eukaryota</taxon>
        <taxon>Metazoa</taxon>
        <taxon>Ecdysozoa</taxon>
        <taxon>Arthropoda</taxon>
        <taxon>Chelicerata</taxon>
        <taxon>Arachnida</taxon>
        <taxon>Araneae</taxon>
        <taxon>Araneomorphae</taxon>
        <taxon>Entelegynae</taxon>
        <taxon>Araneoidea</taxon>
        <taxon>Araneidae</taxon>
        <taxon>Caerostris</taxon>
    </lineage>
</organism>
<name>A0AAV4XN73_CAEEX</name>